<name>A0A0D0C6Z3_9AGAR</name>
<feature type="region of interest" description="Disordered" evidence="1">
    <location>
        <begin position="29"/>
        <end position="55"/>
    </location>
</feature>
<accession>A0A0D0C6Z3</accession>
<dbReference type="AlphaFoldDB" id="A0A0D0C6Z3"/>
<proteinExistence type="predicted"/>
<dbReference type="Proteomes" id="UP000053593">
    <property type="component" value="Unassembled WGS sequence"/>
</dbReference>
<evidence type="ECO:0000313" key="3">
    <source>
        <dbReference type="Proteomes" id="UP000053593"/>
    </source>
</evidence>
<dbReference type="HOGENOM" id="CLU_1421557_0_0_1"/>
<keyword evidence="3" id="KW-1185">Reference proteome</keyword>
<gene>
    <name evidence="2" type="ORF">GYMLUDRAFT_250245</name>
</gene>
<reference evidence="2 3" key="1">
    <citation type="submission" date="2014-04" db="EMBL/GenBank/DDBJ databases">
        <title>Evolutionary Origins and Diversification of the Mycorrhizal Mutualists.</title>
        <authorList>
            <consortium name="DOE Joint Genome Institute"/>
            <consortium name="Mycorrhizal Genomics Consortium"/>
            <person name="Kohler A."/>
            <person name="Kuo A."/>
            <person name="Nagy L.G."/>
            <person name="Floudas D."/>
            <person name="Copeland A."/>
            <person name="Barry K.W."/>
            <person name="Cichocki N."/>
            <person name="Veneault-Fourrey C."/>
            <person name="LaButti K."/>
            <person name="Lindquist E.A."/>
            <person name="Lipzen A."/>
            <person name="Lundell T."/>
            <person name="Morin E."/>
            <person name="Murat C."/>
            <person name="Riley R."/>
            <person name="Ohm R."/>
            <person name="Sun H."/>
            <person name="Tunlid A."/>
            <person name="Henrissat B."/>
            <person name="Grigoriev I.V."/>
            <person name="Hibbett D.S."/>
            <person name="Martin F."/>
        </authorList>
    </citation>
    <scope>NUCLEOTIDE SEQUENCE [LARGE SCALE GENOMIC DNA]</scope>
    <source>
        <strain evidence="2 3">FD-317 M1</strain>
    </source>
</reference>
<feature type="region of interest" description="Disordered" evidence="1">
    <location>
        <begin position="130"/>
        <end position="191"/>
    </location>
</feature>
<evidence type="ECO:0000313" key="2">
    <source>
        <dbReference type="EMBL" id="KIK53657.1"/>
    </source>
</evidence>
<evidence type="ECO:0000256" key="1">
    <source>
        <dbReference type="SAM" id="MobiDB-lite"/>
    </source>
</evidence>
<organism evidence="2 3">
    <name type="scientific">Collybiopsis luxurians FD-317 M1</name>
    <dbReference type="NCBI Taxonomy" id="944289"/>
    <lineage>
        <taxon>Eukaryota</taxon>
        <taxon>Fungi</taxon>
        <taxon>Dikarya</taxon>
        <taxon>Basidiomycota</taxon>
        <taxon>Agaricomycotina</taxon>
        <taxon>Agaricomycetes</taxon>
        <taxon>Agaricomycetidae</taxon>
        <taxon>Agaricales</taxon>
        <taxon>Marasmiineae</taxon>
        <taxon>Omphalotaceae</taxon>
        <taxon>Collybiopsis</taxon>
        <taxon>Collybiopsis luxurians</taxon>
    </lineage>
</organism>
<feature type="compositionally biased region" description="Acidic residues" evidence="1">
    <location>
        <begin position="155"/>
        <end position="191"/>
    </location>
</feature>
<protein>
    <submittedName>
        <fullName evidence="2">Uncharacterized protein</fullName>
    </submittedName>
</protein>
<sequence>MAVPVTRGGVTSISDVQCQTCAMMMWRERVPSVTGNDGKNNSNRETKGDDDEEEYRLPDRLAWEEKEDNAYDEHLVKELCQDTSANLSLSGSTGSSCMMKDANGFWIPSLFDDIEAEYIHSHGPGYHKIVSPTPLPPTPEIPFEFPKVLGKAVAEQEDEEEQEGEEKEEEEEEEEAKEKEEEEEEKEEEED</sequence>
<dbReference type="EMBL" id="KN834826">
    <property type="protein sequence ID" value="KIK53657.1"/>
    <property type="molecule type" value="Genomic_DNA"/>
</dbReference>